<dbReference type="PROSITE" id="PS51257">
    <property type="entry name" value="PROKAR_LIPOPROTEIN"/>
    <property type="match status" value="1"/>
</dbReference>
<protein>
    <submittedName>
        <fullName evidence="1">Uncharacterized protein</fullName>
    </submittedName>
</protein>
<reference evidence="1" key="1">
    <citation type="journal article" date="2023" name="Mol. Biol. Evol.">
        <title>Third-Generation Sequencing Reveals the Adaptive Role of the Epigenome in Three Deep-Sea Polychaetes.</title>
        <authorList>
            <person name="Perez M."/>
            <person name="Aroh O."/>
            <person name="Sun Y."/>
            <person name="Lan Y."/>
            <person name="Juniper S.K."/>
            <person name="Young C.R."/>
            <person name="Angers B."/>
            <person name="Qian P.Y."/>
        </authorList>
    </citation>
    <scope>NUCLEOTIDE SEQUENCE</scope>
    <source>
        <strain evidence="1">R07B-5</strain>
    </source>
</reference>
<organism evidence="1 2">
    <name type="scientific">Ridgeia piscesae</name>
    <name type="common">Tubeworm</name>
    <dbReference type="NCBI Taxonomy" id="27915"/>
    <lineage>
        <taxon>Eukaryota</taxon>
        <taxon>Metazoa</taxon>
        <taxon>Spiralia</taxon>
        <taxon>Lophotrochozoa</taxon>
        <taxon>Annelida</taxon>
        <taxon>Polychaeta</taxon>
        <taxon>Sedentaria</taxon>
        <taxon>Canalipalpata</taxon>
        <taxon>Sabellida</taxon>
        <taxon>Siboglinidae</taxon>
        <taxon>Ridgeia</taxon>
    </lineage>
</organism>
<proteinExistence type="predicted"/>
<name>A0AAD9KP13_RIDPI</name>
<accession>A0AAD9KP13</accession>
<dbReference type="AlphaFoldDB" id="A0AAD9KP13"/>
<keyword evidence="2" id="KW-1185">Reference proteome</keyword>
<sequence>MRTRVRILSCCFTLHCSSSLSCINEYLAIDSG</sequence>
<dbReference type="EMBL" id="JAODUO010000783">
    <property type="protein sequence ID" value="KAK2174689.1"/>
    <property type="molecule type" value="Genomic_DNA"/>
</dbReference>
<comment type="caution">
    <text evidence="1">The sequence shown here is derived from an EMBL/GenBank/DDBJ whole genome shotgun (WGS) entry which is preliminary data.</text>
</comment>
<gene>
    <name evidence="1" type="ORF">NP493_785g01036</name>
</gene>
<dbReference type="Proteomes" id="UP001209878">
    <property type="component" value="Unassembled WGS sequence"/>
</dbReference>
<evidence type="ECO:0000313" key="2">
    <source>
        <dbReference type="Proteomes" id="UP001209878"/>
    </source>
</evidence>
<evidence type="ECO:0000313" key="1">
    <source>
        <dbReference type="EMBL" id="KAK2174689.1"/>
    </source>
</evidence>